<dbReference type="AlphaFoldDB" id="A0A0D2P8D7"/>
<feature type="region of interest" description="Disordered" evidence="1">
    <location>
        <begin position="127"/>
        <end position="149"/>
    </location>
</feature>
<gene>
    <name evidence="2" type="ORF">HYPSUDRAFT_206898</name>
</gene>
<accession>A0A0D2P8D7</accession>
<sequence>MLSILMNARLRCTGAHCPCHRDRVLPDARTRAAAAAERPPGSPRHKCPTPPACLPAPCSVQRARTSHEPRIAAAGTMAHIRTPCTHAYLSVPRAPGPLLRAAYFWRAQHAPESPAARWGSSIPAAAGNLRVQPASQPASQAHGGGAAGP</sequence>
<reference evidence="3" key="1">
    <citation type="submission" date="2014-04" db="EMBL/GenBank/DDBJ databases">
        <title>Evolutionary Origins and Diversification of the Mycorrhizal Mutualists.</title>
        <authorList>
            <consortium name="DOE Joint Genome Institute"/>
            <consortium name="Mycorrhizal Genomics Consortium"/>
            <person name="Kohler A."/>
            <person name="Kuo A."/>
            <person name="Nagy L.G."/>
            <person name="Floudas D."/>
            <person name="Copeland A."/>
            <person name="Barry K.W."/>
            <person name="Cichocki N."/>
            <person name="Veneault-Fourrey C."/>
            <person name="LaButti K."/>
            <person name="Lindquist E.A."/>
            <person name="Lipzen A."/>
            <person name="Lundell T."/>
            <person name="Morin E."/>
            <person name="Murat C."/>
            <person name="Riley R."/>
            <person name="Ohm R."/>
            <person name="Sun H."/>
            <person name="Tunlid A."/>
            <person name="Henrissat B."/>
            <person name="Grigoriev I.V."/>
            <person name="Hibbett D.S."/>
            <person name="Martin F."/>
        </authorList>
    </citation>
    <scope>NUCLEOTIDE SEQUENCE [LARGE SCALE GENOMIC DNA]</scope>
    <source>
        <strain evidence="3">FD-334 SS-4</strain>
    </source>
</reference>
<keyword evidence="3" id="KW-1185">Reference proteome</keyword>
<evidence type="ECO:0000313" key="3">
    <source>
        <dbReference type="Proteomes" id="UP000054270"/>
    </source>
</evidence>
<proteinExistence type="predicted"/>
<dbReference type="Proteomes" id="UP000054270">
    <property type="component" value="Unassembled WGS sequence"/>
</dbReference>
<dbReference type="EMBL" id="KN817618">
    <property type="protein sequence ID" value="KJA16605.1"/>
    <property type="molecule type" value="Genomic_DNA"/>
</dbReference>
<organism evidence="2 3">
    <name type="scientific">Hypholoma sublateritium (strain FD-334 SS-4)</name>
    <dbReference type="NCBI Taxonomy" id="945553"/>
    <lineage>
        <taxon>Eukaryota</taxon>
        <taxon>Fungi</taxon>
        <taxon>Dikarya</taxon>
        <taxon>Basidiomycota</taxon>
        <taxon>Agaricomycotina</taxon>
        <taxon>Agaricomycetes</taxon>
        <taxon>Agaricomycetidae</taxon>
        <taxon>Agaricales</taxon>
        <taxon>Agaricineae</taxon>
        <taxon>Strophariaceae</taxon>
        <taxon>Hypholoma</taxon>
    </lineage>
</organism>
<evidence type="ECO:0000313" key="2">
    <source>
        <dbReference type="EMBL" id="KJA16605.1"/>
    </source>
</evidence>
<name>A0A0D2P8D7_HYPSF</name>
<protein>
    <submittedName>
        <fullName evidence="2">Uncharacterized protein</fullName>
    </submittedName>
</protein>
<evidence type="ECO:0000256" key="1">
    <source>
        <dbReference type="SAM" id="MobiDB-lite"/>
    </source>
</evidence>